<comment type="caution">
    <text evidence="2">The sequence shown here is derived from an EMBL/GenBank/DDBJ whole genome shotgun (WGS) entry which is preliminary data.</text>
</comment>
<reference evidence="2 3" key="1">
    <citation type="submission" date="2021-06" db="EMBL/GenBank/DDBJ databases">
        <authorList>
            <person name="Palmer J.M."/>
        </authorList>
    </citation>
    <scope>NUCLEOTIDE SEQUENCE [LARGE SCALE GENOMIC DNA]</scope>
    <source>
        <strain evidence="2 3">CL_MEX2019</strain>
        <tissue evidence="2">Muscle</tissue>
    </source>
</reference>
<evidence type="ECO:0000256" key="1">
    <source>
        <dbReference type="SAM" id="SignalP"/>
    </source>
</evidence>
<keyword evidence="3" id="KW-1185">Reference proteome</keyword>
<feature type="signal peptide" evidence="1">
    <location>
        <begin position="1"/>
        <end position="27"/>
    </location>
</feature>
<protein>
    <submittedName>
        <fullName evidence="2">Uncharacterized protein</fullName>
    </submittedName>
</protein>
<accession>A0ABU7EI61</accession>
<sequence length="88" mass="9462">MPSRASSPPLAAPLLAALWLALGRCGASESPGPECDNGKLHLDRDLPSDAVYWGCPIATQPVFTQVTMDTADIPAIIYVIHYRCDPVR</sequence>
<dbReference type="EMBL" id="JAHUTJ010056081">
    <property type="protein sequence ID" value="MED6285840.1"/>
    <property type="molecule type" value="Genomic_DNA"/>
</dbReference>
<feature type="chain" id="PRO_5045491025" evidence="1">
    <location>
        <begin position="28"/>
        <end position="88"/>
    </location>
</feature>
<organism evidence="2 3">
    <name type="scientific">Characodon lateralis</name>
    <dbReference type="NCBI Taxonomy" id="208331"/>
    <lineage>
        <taxon>Eukaryota</taxon>
        <taxon>Metazoa</taxon>
        <taxon>Chordata</taxon>
        <taxon>Craniata</taxon>
        <taxon>Vertebrata</taxon>
        <taxon>Euteleostomi</taxon>
        <taxon>Actinopterygii</taxon>
        <taxon>Neopterygii</taxon>
        <taxon>Teleostei</taxon>
        <taxon>Neoteleostei</taxon>
        <taxon>Acanthomorphata</taxon>
        <taxon>Ovalentaria</taxon>
        <taxon>Atherinomorphae</taxon>
        <taxon>Cyprinodontiformes</taxon>
        <taxon>Goodeidae</taxon>
        <taxon>Characodon</taxon>
    </lineage>
</organism>
<proteinExistence type="predicted"/>
<gene>
    <name evidence="2" type="ORF">CHARACLAT_033325</name>
</gene>
<keyword evidence="1" id="KW-0732">Signal</keyword>
<name>A0ABU7EI61_9TELE</name>
<evidence type="ECO:0000313" key="3">
    <source>
        <dbReference type="Proteomes" id="UP001352852"/>
    </source>
</evidence>
<dbReference type="Proteomes" id="UP001352852">
    <property type="component" value="Unassembled WGS sequence"/>
</dbReference>
<evidence type="ECO:0000313" key="2">
    <source>
        <dbReference type="EMBL" id="MED6285840.1"/>
    </source>
</evidence>